<keyword evidence="2" id="KW-1185">Reference proteome</keyword>
<accession>A0A0U1NP09</accession>
<dbReference type="EMBL" id="CVQV01000019">
    <property type="protein sequence ID" value="CRK76448.1"/>
    <property type="molecule type" value="Genomic_DNA"/>
</dbReference>
<protein>
    <submittedName>
        <fullName evidence="1">Uncharacterized protein</fullName>
    </submittedName>
</protein>
<gene>
    <name evidence="1" type="ORF">NIG5292_02511</name>
</gene>
<dbReference type="AlphaFoldDB" id="A0A0U1NP09"/>
<sequence>MLELVESRNQTHCRQSRIAPTYKHAQPTFSQKQPHSKSPNPPYKGAPGWKCSVYYYWWLYLRYNNDYRSTCIHNGDGPCSQLYADFGDIFAQSFKIWWSTHCTLFAEPQAVTFTKDAQVFDANADIVDVQIDLSLGSEAVERGLKDLHSQLLFPKNTALYRSAAQYPVARRPVLMNLHRHLAVFKLRKANPTLPDEQIADRVGLHAAQQASGISKTYMERLGYSTKDIDVELRRAKRKAIQHDLRCAQHLIDGVGKGQFPIRTSG</sequence>
<name>A0A0U1NP09_9RHOB</name>
<proteinExistence type="predicted"/>
<reference evidence="1 2" key="1">
    <citation type="submission" date="2015-04" db="EMBL/GenBank/DDBJ databases">
        <authorList>
            <person name="Syromyatnikov M.Y."/>
            <person name="Popov V.N."/>
        </authorList>
    </citation>
    <scope>NUCLEOTIDE SEQUENCE [LARGE SCALE GENOMIC DNA]</scope>
    <source>
        <strain evidence="1 2">CECT 5292</strain>
    </source>
</reference>
<organism evidence="1 2">
    <name type="scientific">Nereida ignava</name>
    <dbReference type="NCBI Taxonomy" id="282199"/>
    <lineage>
        <taxon>Bacteria</taxon>
        <taxon>Pseudomonadati</taxon>
        <taxon>Pseudomonadota</taxon>
        <taxon>Alphaproteobacteria</taxon>
        <taxon>Rhodobacterales</taxon>
        <taxon>Roseobacteraceae</taxon>
        <taxon>Nereida</taxon>
    </lineage>
</organism>
<dbReference type="Proteomes" id="UP000048949">
    <property type="component" value="Unassembled WGS sequence"/>
</dbReference>
<evidence type="ECO:0000313" key="2">
    <source>
        <dbReference type="Proteomes" id="UP000048949"/>
    </source>
</evidence>
<evidence type="ECO:0000313" key="1">
    <source>
        <dbReference type="EMBL" id="CRK76448.1"/>
    </source>
</evidence>